<dbReference type="GO" id="GO:0048046">
    <property type="term" value="C:apoplast"/>
    <property type="evidence" value="ECO:0007669"/>
    <property type="project" value="UniProtKB-SubCell"/>
</dbReference>
<name>A0AA38CKP5_TAXCH</name>
<dbReference type="Proteomes" id="UP000824469">
    <property type="component" value="Unassembled WGS sequence"/>
</dbReference>
<reference evidence="5 6" key="1">
    <citation type="journal article" date="2021" name="Nat. Plants">
        <title>The Taxus genome provides insights into paclitaxel biosynthesis.</title>
        <authorList>
            <person name="Xiong X."/>
            <person name="Gou J."/>
            <person name="Liao Q."/>
            <person name="Li Y."/>
            <person name="Zhou Q."/>
            <person name="Bi G."/>
            <person name="Li C."/>
            <person name="Du R."/>
            <person name="Wang X."/>
            <person name="Sun T."/>
            <person name="Guo L."/>
            <person name="Liang H."/>
            <person name="Lu P."/>
            <person name="Wu Y."/>
            <person name="Zhang Z."/>
            <person name="Ro D.K."/>
            <person name="Shang Y."/>
            <person name="Huang S."/>
            <person name="Yan J."/>
        </authorList>
    </citation>
    <scope>NUCLEOTIDE SEQUENCE [LARGE SCALE GENOMIC DNA]</scope>
    <source>
        <strain evidence="5">Ta-2019</strain>
    </source>
</reference>
<dbReference type="PANTHER" id="PTHR21495">
    <property type="entry name" value="NUCLEOPORIN-RELATED"/>
    <property type="match status" value="1"/>
</dbReference>
<dbReference type="OMA" id="MESPAEY"/>
<sequence length="150" mass="16230">MAKTTVLWLIAAAMAAIAGSMAAEINMKMYMHDVLVGRNRTAVAVSIGSITRPGFGATVMIDDILTLHPSPNSTLLGKAKGFYVADSLDYTQPDLLLLFTAVFEDPPEYRGSTLSVHGADRILLERREVAIVGGTGKFRFVNTVNIRLTM</sequence>
<dbReference type="InterPro" id="IPR044859">
    <property type="entry name" value="Allene_oxi_cyc_Dirigent"/>
</dbReference>
<evidence type="ECO:0000313" key="6">
    <source>
        <dbReference type="Proteomes" id="UP000824469"/>
    </source>
</evidence>
<keyword evidence="4" id="KW-0052">Apoplast</keyword>
<comment type="function">
    <text evidence="4">Dirigent proteins impart stereoselectivity on the phenoxy radical-coupling reaction, yielding optically active lignans from two molecules of coniferyl alcohol in the biosynthesis of lignans, flavonolignans, and alkaloids and thus plays a central role in plant secondary metabolism.</text>
</comment>
<dbReference type="EMBL" id="JAHRHJ020000009">
    <property type="protein sequence ID" value="KAH9302430.1"/>
    <property type="molecule type" value="Genomic_DNA"/>
</dbReference>
<evidence type="ECO:0000256" key="1">
    <source>
        <dbReference type="ARBA" id="ARBA00010746"/>
    </source>
</evidence>
<dbReference type="Gene3D" id="2.40.480.10">
    <property type="entry name" value="Allene oxide cyclase-like"/>
    <property type="match status" value="1"/>
</dbReference>
<comment type="subunit">
    <text evidence="2 4">Homodimer.</text>
</comment>
<keyword evidence="4" id="KW-0732">Signal</keyword>
<feature type="signal peptide" evidence="4">
    <location>
        <begin position="1"/>
        <end position="22"/>
    </location>
</feature>
<keyword evidence="3 4" id="KW-0964">Secreted</keyword>
<proteinExistence type="inferred from homology"/>
<feature type="chain" id="PRO_5041485441" description="Dirigent protein" evidence="4">
    <location>
        <begin position="23"/>
        <end position="150"/>
    </location>
</feature>
<gene>
    <name evidence="5" type="ORF">KI387_014013</name>
</gene>
<dbReference type="AlphaFoldDB" id="A0AA38CKP5"/>
<feature type="non-terminal residue" evidence="5">
    <location>
        <position position="1"/>
    </location>
</feature>
<protein>
    <recommendedName>
        <fullName evidence="4">Dirigent protein</fullName>
    </recommendedName>
</protein>
<evidence type="ECO:0000313" key="5">
    <source>
        <dbReference type="EMBL" id="KAH9302430.1"/>
    </source>
</evidence>
<dbReference type="Pfam" id="PF03018">
    <property type="entry name" value="Dirigent"/>
    <property type="match status" value="1"/>
</dbReference>
<keyword evidence="6" id="KW-1185">Reference proteome</keyword>
<dbReference type="GO" id="GO:0009699">
    <property type="term" value="P:phenylpropanoid biosynthetic process"/>
    <property type="evidence" value="ECO:0007669"/>
    <property type="project" value="UniProtKB-ARBA"/>
</dbReference>
<dbReference type="InterPro" id="IPR004265">
    <property type="entry name" value="Dirigent"/>
</dbReference>
<accession>A0AA38CKP5</accession>
<evidence type="ECO:0000256" key="4">
    <source>
        <dbReference type="RuleBase" id="RU363099"/>
    </source>
</evidence>
<comment type="subcellular location">
    <subcellularLocation>
        <location evidence="4">Secreted</location>
        <location evidence="4">Extracellular space</location>
        <location evidence="4">Apoplast</location>
    </subcellularLocation>
</comment>
<comment type="similarity">
    <text evidence="1 4">Belongs to the plant dirigent protein family.</text>
</comment>
<organism evidence="5 6">
    <name type="scientific">Taxus chinensis</name>
    <name type="common">Chinese yew</name>
    <name type="synonym">Taxus wallichiana var. chinensis</name>
    <dbReference type="NCBI Taxonomy" id="29808"/>
    <lineage>
        <taxon>Eukaryota</taxon>
        <taxon>Viridiplantae</taxon>
        <taxon>Streptophyta</taxon>
        <taxon>Embryophyta</taxon>
        <taxon>Tracheophyta</taxon>
        <taxon>Spermatophyta</taxon>
        <taxon>Pinopsida</taxon>
        <taxon>Pinidae</taxon>
        <taxon>Conifers II</taxon>
        <taxon>Cupressales</taxon>
        <taxon>Taxaceae</taxon>
        <taxon>Taxus</taxon>
    </lineage>
</organism>
<comment type="caution">
    <text evidence="5">The sequence shown here is derived from an EMBL/GenBank/DDBJ whole genome shotgun (WGS) entry which is preliminary data.</text>
</comment>
<evidence type="ECO:0000256" key="3">
    <source>
        <dbReference type="ARBA" id="ARBA00022525"/>
    </source>
</evidence>
<evidence type="ECO:0000256" key="2">
    <source>
        <dbReference type="ARBA" id="ARBA00011738"/>
    </source>
</evidence>